<evidence type="ECO:0000313" key="4">
    <source>
        <dbReference type="EnsemblMetazoa" id="Aqu2.1.04411_001"/>
    </source>
</evidence>
<dbReference type="OrthoDB" id="6222060at2759"/>
<keyword evidence="2 3" id="KW-0040">ANK repeat</keyword>
<dbReference type="Gene3D" id="1.25.40.20">
    <property type="entry name" value="Ankyrin repeat-containing domain"/>
    <property type="match status" value="1"/>
</dbReference>
<dbReference type="PROSITE" id="PS50088">
    <property type="entry name" value="ANK_REPEAT"/>
    <property type="match status" value="1"/>
</dbReference>
<protein>
    <submittedName>
        <fullName evidence="4">Uncharacterized protein</fullName>
    </submittedName>
</protein>
<proteinExistence type="predicted"/>
<evidence type="ECO:0000256" key="3">
    <source>
        <dbReference type="PROSITE-ProRule" id="PRU00023"/>
    </source>
</evidence>
<evidence type="ECO:0000256" key="2">
    <source>
        <dbReference type="ARBA" id="ARBA00023043"/>
    </source>
</evidence>
<accession>A0A1X7SQL4</accession>
<dbReference type="SUPFAM" id="SSF48403">
    <property type="entry name" value="Ankyrin repeat"/>
    <property type="match status" value="1"/>
</dbReference>
<dbReference type="EnsemblMetazoa" id="Aqu2.1.04411_001">
    <property type="protein sequence ID" value="Aqu2.1.04411_001"/>
    <property type="gene ID" value="Aqu2.1.04411"/>
</dbReference>
<dbReference type="InterPro" id="IPR002110">
    <property type="entry name" value="Ankyrin_rpt"/>
</dbReference>
<dbReference type="Pfam" id="PF12796">
    <property type="entry name" value="Ank_2"/>
    <property type="match status" value="1"/>
</dbReference>
<evidence type="ECO:0000256" key="1">
    <source>
        <dbReference type="ARBA" id="ARBA00022737"/>
    </source>
</evidence>
<dbReference type="SMART" id="SM00248">
    <property type="entry name" value="ANK"/>
    <property type="match status" value="2"/>
</dbReference>
<feature type="repeat" description="ANK" evidence="3">
    <location>
        <begin position="31"/>
        <end position="63"/>
    </location>
</feature>
<dbReference type="InterPro" id="IPR036770">
    <property type="entry name" value="Ankyrin_rpt-contain_sf"/>
</dbReference>
<keyword evidence="1" id="KW-0677">Repeat</keyword>
<dbReference type="AlphaFoldDB" id="A0A1X7SQL4"/>
<dbReference type="PROSITE" id="PS50297">
    <property type="entry name" value="ANK_REP_REGION"/>
    <property type="match status" value="1"/>
</dbReference>
<sequence>LWYAAWDGDIEGMRTALSNGADINWKNPNYFNRTPLHEAAVYNRSDAVQWLLSKGATVDSRDDVSCILNDTHIITT</sequence>
<organism evidence="4">
    <name type="scientific">Amphimedon queenslandica</name>
    <name type="common">Sponge</name>
    <dbReference type="NCBI Taxonomy" id="400682"/>
    <lineage>
        <taxon>Eukaryota</taxon>
        <taxon>Metazoa</taxon>
        <taxon>Porifera</taxon>
        <taxon>Demospongiae</taxon>
        <taxon>Heteroscleromorpha</taxon>
        <taxon>Haplosclerida</taxon>
        <taxon>Niphatidae</taxon>
        <taxon>Amphimedon</taxon>
    </lineage>
</organism>
<name>A0A1X7SQL4_AMPQE</name>
<dbReference type="PANTHER" id="PTHR24171">
    <property type="entry name" value="ANKYRIN REPEAT DOMAIN-CONTAINING PROTEIN 39-RELATED"/>
    <property type="match status" value="1"/>
</dbReference>
<reference evidence="4" key="1">
    <citation type="submission" date="2017-05" db="UniProtKB">
        <authorList>
            <consortium name="EnsemblMetazoa"/>
        </authorList>
    </citation>
    <scope>IDENTIFICATION</scope>
</reference>
<dbReference type="InParanoid" id="A0A1X7SQL4"/>
<dbReference type="STRING" id="400682.A0A1X7SQL4"/>